<dbReference type="PANTHER" id="PTHR46648">
    <property type="entry name" value="HIT FAMILY PROTEIN 1"/>
    <property type="match status" value="1"/>
</dbReference>
<dbReference type="InterPro" id="IPR039384">
    <property type="entry name" value="HINT"/>
</dbReference>
<dbReference type="GO" id="GO:0003824">
    <property type="term" value="F:catalytic activity"/>
    <property type="evidence" value="ECO:0007669"/>
    <property type="project" value="InterPro"/>
</dbReference>
<dbReference type="PRINTS" id="PR00332">
    <property type="entry name" value="HISTRIAD"/>
</dbReference>
<dbReference type="CDD" id="cd01277">
    <property type="entry name" value="HINT_subgroup"/>
    <property type="match status" value="1"/>
</dbReference>
<dbReference type="InterPro" id="IPR019808">
    <property type="entry name" value="Histidine_triad_CS"/>
</dbReference>
<dbReference type="PROSITE" id="PS00892">
    <property type="entry name" value="HIT_1"/>
    <property type="match status" value="1"/>
</dbReference>
<dbReference type="InterPro" id="IPR036265">
    <property type="entry name" value="HIT-like_sf"/>
</dbReference>
<evidence type="ECO:0000313" key="5">
    <source>
        <dbReference type="EMBL" id="GJJ77014.1"/>
    </source>
</evidence>
<feature type="short sequence motif" description="Histidine triad motif" evidence="2 3">
    <location>
        <begin position="96"/>
        <end position="100"/>
    </location>
</feature>
<sequence length="135" mass="15122">MASSPSCLFCRIVKREIPSKVLFETEHSLAFLDIGPLSEGHTVVIPKHHAEFLHELPDHEMIDLLPTAKKVAQALGCKEYNILQNNGRLAHQAVGHVHFHVIPKPNAQEGLVLEWDAKSPTSEALENVRKRILKL</sequence>
<evidence type="ECO:0000256" key="2">
    <source>
        <dbReference type="PIRSR" id="PIRSR601310-3"/>
    </source>
</evidence>
<proteinExistence type="predicted"/>
<accession>A0A9P3HHV0</accession>
<comment type="caution">
    <text evidence="5">The sequence shown here is derived from an EMBL/GenBank/DDBJ whole genome shotgun (WGS) entry which is preliminary data.</text>
</comment>
<dbReference type="EMBL" id="BQFW01000013">
    <property type="protein sequence ID" value="GJJ77014.1"/>
    <property type="molecule type" value="Genomic_DNA"/>
</dbReference>
<gene>
    <name evidence="5" type="ORF">EMPS_09373</name>
</gene>
<dbReference type="Pfam" id="PF01230">
    <property type="entry name" value="HIT"/>
    <property type="match status" value="1"/>
</dbReference>
<keyword evidence="6" id="KW-1185">Reference proteome</keyword>
<dbReference type="OrthoDB" id="672793at2759"/>
<evidence type="ECO:0000256" key="3">
    <source>
        <dbReference type="PROSITE-ProRule" id="PRU00464"/>
    </source>
</evidence>
<protein>
    <submittedName>
        <fullName evidence="5">Histidine triad (HIT) family protein</fullName>
    </submittedName>
</protein>
<dbReference type="PANTHER" id="PTHR46648:SF1">
    <property type="entry name" value="ADENOSINE 5'-MONOPHOSPHORAMIDASE HNT1"/>
    <property type="match status" value="1"/>
</dbReference>
<evidence type="ECO:0000259" key="4">
    <source>
        <dbReference type="PROSITE" id="PS51084"/>
    </source>
</evidence>
<evidence type="ECO:0000313" key="6">
    <source>
        <dbReference type="Proteomes" id="UP000827284"/>
    </source>
</evidence>
<reference evidence="5" key="1">
    <citation type="submission" date="2021-11" db="EMBL/GenBank/DDBJ databases">
        <authorList>
            <person name="Herlambang A."/>
            <person name="Guo Y."/>
            <person name="Takashima Y."/>
            <person name="Nishizawa T."/>
        </authorList>
    </citation>
    <scope>NUCLEOTIDE SEQUENCE</scope>
    <source>
        <strain evidence="5">E1425</strain>
    </source>
</reference>
<organism evidence="5 6">
    <name type="scientific">Entomortierella parvispora</name>
    <dbReference type="NCBI Taxonomy" id="205924"/>
    <lineage>
        <taxon>Eukaryota</taxon>
        <taxon>Fungi</taxon>
        <taxon>Fungi incertae sedis</taxon>
        <taxon>Mucoromycota</taxon>
        <taxon>Mortierellomycotina</taxon>
        <taxon>Mortierellomycetes</taxon>
        <taxon>Mortierellales</taxon>
        <taxon>Mortierellaceae</taxon>
        <taxon>Entomortierella</taxon>
    </lineage>
</organism>
<dbReference type="InterPro" id="IPR001310">
    <property type="entry name" value="Histidine_triad_HIT"/>
</dbReference>
<dbReference type="GO" id="GO:0009117">
    <property type="term" value="P:nucleotide metabolic process"/>
    <property type="evidence" value="ECO:0007669"/>
    <property type="project" value="TreeGrafter"/>
</dbReference>
<feature type="active site" description="Tele-AMP-histidine intermediate" evidence="1">
    <location>
        <position position="98"/>
    </location>
</feature>
<reference evidence="5" key="2">
    <citation type="journal article" date="2022" name="Microbiol. Resour. Announc.">
        <title>Whole-Genome Sequence of Entomortierella parvispora E1425, a Mucoromycotan Fungus Associated with Burkholderiaceae-Related Endosymbiotic Bacteria.</title>
        <authorList>
            <person name="Herlambang A."/>
            <person name="Guo Y."/>
            <person name="Takashima Y."/>
            <person name="Narisawa K."/>
            <person name="Ohta H."/>
            <person name="Nishizawa T."/>
        </authorList>
    </citation>
    <scope>NUCLEOTIDE SEQUENCE</scope>
    <source>
        <strain evidence="5">E1425</strain>
    </source>
</reference>
<evidence type="ECO:0000256" key="1">
    <source>
        <dbReference type="PIRSR" id="PIRSR601310-1"/>
    </source>
</evidence>
<dbReference type="Proteomes" id="UP000827284">
    <property type="component" value="Unassembled WGS sequence"/>
</dbReference>
<dbReference type="SUPFAM" id="SSF54197">
    <property type="entry name" value="HIT-like"/>
    <property type="match status" value="1"/>
</dbReference>
<dbReference type="InterPro" id="IPR011146">
    <property type="entry name" value="HIT-like"/>
</dbReference>
<dbReference type="Gene3D" id="3.30.428.10">
    <property type="entry name" value="HIT-like"/>
    <property type="match status" value="1"/>
</dbReference>
<dbReference type="PROSITE" id="PS51084">
    <property type="entry name" value="HIT_2"/>
    <property type="match status" value="1"/>
</dbReference>
<dbReference type="AlphaFoldDB" id="A0A9P3HHV0"/>
<feature type="domain" description="HIT" evidence="4">
    <location>
        <begin position="8"/>
        <end position="111"/>
    </location>
</feature>
<name>A0A9P3HHV0_9FUNG</name>